<evidence type="ECO:0000256" key="2">
    <source>
        <dbReference type="ARBA" id="ARBA00022692"/>
    </source>
</evidence>
<dbReference type="PRINTS" id="PR01434">
    <property type="entry name" value="NADHDHGNASE5"/>
</dbReference>
<feature type="transmembrane region" description="Helical" evidence="7">
    <location>
        <begin position="90"/>
        <end position="110"/>
    </location>
</feature>
<organism evidence="10 11">
    <name type="scientific">Xanthomonas rydalmerensis</name>
    <dbReference type="NCBI Taxonomy" id="3046274"/>
    <lineage>
        <taxon>Bacteria</taxon>
        <taxon>Pseudomonadati</taxon>
        <taxon>Pseudomonadota</taxon>
        <taxon>Gammaproteobacteria</taxon>
        <taxon>Lysobacterales</taxon>
        <taxon>Lysobacteraceae</taxon>
        <taxon>Xanthomonas</taxon>
    </lineage>
</organism>
<accession>A0ABZ0JI99</accession>
<evidence type="ECO:0000259" key="9">
    <source>
        <dbReference type="Pfam" id="PF00662"/>
    </source>
</evidence>
<evidence type="ECO:0000256" key="3">
    <source>
        <dbReference type="ARBA" id="ARBA00022989"/>
    </source>
</evidence>
<evidence type="ECO:0000256" key="5">
    <source>
        <dbReference type="RuleBase" id="RU000320"/>
    </source>
</evidence>
<feature type="transmembrane region" description="Helical" evidence="7">
    <location>
        <begin position="450"/>
        <end position="471"/>
    </location>
</feature>
<dbReference type="PRINTS" id="PR01435">
    <property type="entry name" value="NPOXDRDTASE5"/>
</dbReference>
<feature type="transmembrane region" description="Helical" evidence="7">
    <location>
        <begin position="309"/>
        <end position="330"/>
    </location>
</feature>
<evidence type="ECO:0000313" key="10">
    <source>
        <dbReference type="EMBL" id="WOS39533.1"/>
    </source>
</evidence>
<feature type="transmembrane region" description="Helical" evidence="7">
    <location>
        <begin position="614"/>
        <end position="631"/>
    </location>
</feature>
<dbReference type="PANTHER" id="PTHR42829:SF2">
    <property type="entry name" value="NADH-UBIQUINONE OXIDOREDUCTASE CHAIN 5"/>
    <property type="match status" value="1"/>
</dbReference>
<feature type="transmembrane region" description="Helical" evidence="7">
    <location>
        <begin position="365"/>
        <end position="384"/>
    </location>
</feature>
<dbReference type="InterPro" id="IPR001516">
    <property type="entry name" value="Proton_antipo_N"/>
</dbReference>
<keyword evidence="2 5" id="KW-0812">Transmembrane</keyword>
<dbReference type="Pfam" id="PF00662">
    <property type="entry name" value="Proton_antipo_N"/>
    <property type="match status" value="1"/>
</dbReference>
<dbReference type="Pfam" id="PF00361">
    <property type="entry name" value="Proton_antipo_M"/>
    <property type="match status" value="1"/>
</dbReference>
<dbReference type="RefSeq" id="WP_317843457.1">
    <property type="nucleotide sequence ID" value="NZ_CP126170.1"/>
</dbReference>
<evidence type="ECO:0000313" key="11">
    <source>
        <dbReference type="Proteomes" id="UP001302020"/>
    </source>
</evidence>
<dbReference type="NCBIfam" id="TIGR01974">
    <property type="entry name" value="NDH_I_L"/>
    <property type="match status" value="1"/>
</dbReference>
<keyword evidence="3 7" id="KW-1133">Transmembrane helix</keyword>
<dbReference type="Gene3D" id="1.20.5.2700">
    <property type="match status" value="1"/>
</dbReference>
<evidence type="ECO:0000256" key="6">
    <source>
        <dbReference type="SAM" id="MobiDB-lite"/>
    </source>
</evidence>
<dbReference type="InterPro" id="IPR003945">
    <property type="entry name" value="NU5C-like"/>
</dbReference>
<keyword evidence="4 7" id="KW-0472">Membrane</keyword>
<feature type="region of interest" description="Disordered" evidence="6">
    <location>
        <begin position="491"/>
        <end position="527"/>
    </location>
</feature>
<reference evidence="10 11" key="1">
    <citation type="submission" date="2023-05" db="EMBL/GenBank/DDBJ databases">
        <title>Xanthomonas rydalmerenesis sp. nov., a novel Xanthomonas species isolated from Fragaria x ananassa.</title>
        <authorList>
            <person name="McKnight D.J.E."/>
            <person name="Wong-Bajracharya J."/>
            <person name="Okoh E.B."/>
            <person name="Snijders F."/>
            <person name="Lidbetter F."/>
            <person name="Webster J."/>
            <person name="Djordjevic S.P."/>
            <person name="Bogema D.R."/>
            <person name="Chapman T.A."/>
        </authorList>
    </citation>
    <scope>NUCLEOTIDE SEQUENCE [LARGE SCALE GENOMIC DNA]</scope>
    <source>
        <strain evidence="10 11">DAR34883</strain>
    </source>
</reference>
<keyword evidence="11" id="KW-1185">Reference proteome</keyword>
<dbReference type="PANTHER" id="PTHR42829">
    <property type="entry name" value="NADH-UBIQUINONE OXIDOREDUCTASE CHAIN 5"/>
    <property type="match status" value="1"/>
</dbReference>
<evidence type="ECO:0000256" key="4">
    <source>
        <dbReference type="ARBA" id="ARBA00023136"/>
    </source>
</evidence>
<evidence type="ECO:0000256" key="1">
    <source>
        <dbReference type="ARBA" id="ARBA00004127"/>
    </source>
</evidence>
<feature type="transmembrane region" description="Helical" evidence="7">
    <location>
        <begin position="531"/>
        <end position="552"/>
    </location>
</feature>
<gene>
    <name evidence="10" type="primary">nuoL</name>
    <name evidence="10" type="ORF">QN243_13990</name>
</gene>
<feature type="transmembrane region" description="Helical" evidence="7">
    <location>
        <begin position="279"/>
        <end position="297"/>
    </location>
</feature>
<feature type="domain" description="NADH:quinone oxidoreductase/Mrp antiporter transmembrane" evidence="8">
    <location>
        <begin position="139"/>
        <end position="435"/>
    </location>
</feature>
<feature type="transmembrane region" description="Helical" evidence="7">
    <location>
        <begin position="122"/>
        <end position="139"/>
    </location>
</feature>
<feature type="transmembrane region" description="Helical" evidence="7">
    <location>
        <begin position="240"/>
        <end position="258"/>
    </location>
</feature>
<feature type="domain" description="NADH-Ubiquinone oxidoreductase (complex I) chain 5 N-terminal" evidence="9">
    <location>
        <begin position="74"/>
        <end position="123"/>
    </location>
</feature>
<dbReference type="Proteomes" id="UP001302020">
    <property type="component" value="Chromosome"/>
</dbReference>
<evidence type="ECO:0000259" key="8">
    <source>
        <dbReference type="Pfam" id="PF00361"/>
    </source>
</evidence>
<feature type="transmembrane region" description="Helical" evidence="7">
    <location>
        <begin position="39"/>
        <end position="59"/>
    </location>
</feature>
<evidence type="ECO:0000256" key="7">
    <source>
        <dbReference type="SAM" id="Phobius"/>
    </source>
</evidence>
<comment type="subcellular location">
    <subcellularLocation>
        <location evidence="1">Endomembrane system</location>
        <topology evidence="1">Multi-pass membrane protein</topology>
    </subcellularLocation>
    <subcellularLocation>
        <location evidence="5">Membrane</location>
        <topology evidence="5">Multi-pass membrane protein</topology>
    </subcellularLocation>
</comment>
<protein>
    <submittedName>
        <fullName evidence="10">NADH-quinone oxidoreductase subunit L</fullName>
    </submittedName>
</protein>
<sequence>MEITLSKSLLIAVVLAPLVGSIIAGLFGRQVGRKGAQFATILGVAVSCALSCWTLYQLVGQGASPFNQNLYTFFEVGHYSAHVGFMVDRLTAMMMVVVTFVSLLVHIYTIGYMADDPGYQRFFSYISLFTFSMLSLVMSNNFLQLFFGWEAVGLVSYLLIGFWFKRPTAVFANMKAFLVNRVGDFGFLLGIALVLYVFGTLDYSLVFSNATTMVGGTITVWTGAITIPFAENVIHLTDPWVWSVPTMICICLFIGAMGKSAQVPLHVWLPDSMEGPTPISALIHAATMVTAGIFMVARMSPLFELSQTALNFVLFIGATTAFFTGLIGIVQNDIKRVVAYSTLSQLGYMTVALGVSAYSAAVFHLMTHAFFKALLFLAAGSVIIGMHHEQDMRKMGGLRKYMPITYWTSVIGTLALVGTPFFAGFYSKDTIIEAAQHHAEGAPFWSIASYGYWAVLGGVLITSFYSFRLLFLTFHGQERFRDAHAHDVHAHHDSAHTDAEAQSHAHDAHDAHAHDDHHGHHGAHEPHESPWVVTVPLILLAIPSIAIGFFTIGPMLFGTDWAGHHAAAAIKGQAVSFFTGIVDFYDPARDTVGALAEEFHGPVAFALHGLTQPPFFLTLAGFALAWILYLWKPELAAKARKTFSLPVWILENKYGFDKLWIGGFAGGGVRLGKVSRAVDTHVVEGVMVNGTARVIDLAANLLRRTQSGFLYHYAFAMIVGLIALLGVLMHFWR</sequence>
<feature type="transmembrane region" description="Helical" evidence="7">
    <location>
        <begin position="710"/>
        <end position="732"/>
    </location>
</feature>
<dbReference type="NCBIfam" id="NF005141">
    <property type="entry name" value="PRK06590.1"/>
    <property type="match status" value="1"/>
</dbReference>
<dbReference type="EMBL" id="CP126172">
    <property type="protein sequence ID" value="WOS39533.1"/>
    <property type="molecule type" value="Genomic_DNA"/>
</dbReference>
<name>A0ABZ0JI99_9XANT</name>
<feature type="transmembrane region" description="Helical" evidence="7">
    <location>
        <begin position="145"/>
        <end position="164"/>
    </location>
</feature>
<feature type="transmembrane region" description="Helical" evidence="7">
    <location>
        <begin position="404"/>
        <end position="426"/>
    </location>
</feature>
<feature type="transmembrane region" description="Helical" evidence="7">
    <location>
        <begin position="185"/>
        <end position="206"/>
    </location>
</feature>
<feature type="transmembrane region" description="Helical" evidence="7">
    <location>
        <begin position="6"/>
        <end position="27"/>
    </location>
</feature>
<dbReference type="InterPro" id="IPR018393">
    <property type="entry name" value="NADHpl_OxRdtase_5_subgr"/>
</dbReference>
<dbReference type="InterPro" id="IPR001750">
    <property type="entry name" value="ND/Mrp_TM"/>
</dbReference>
<proteinExistence type="predicted"/>